<feature type="compositionally biased region" description="Basic and acidic residues" evidence="1">
    <location>
        <begin position="258"/>
        <end position="271"/>
    </location>
</feature>
<dbReference type="Proteomes" id="UP000308768">
    <property type="component" value="Unassembled WGS sequence"/>
</dbReference>
<accession>A0A4U0XEI0</accession>
<reference evidence="3 4" key="1">
    <citation type="submission" date="2017-03" db="EMBL/GenBank/DDBJ databases">
        <title>Genomes of endolithic fungi from Antarctica.</title>
        <authorList>
            <person name="Coleine C."/>
            <person name="Masonjones S."/>
            <person name="Stajich J.E."/>
        </authorList>
    </citation>
    <scope>NUCLEOTIDE SEQUENCE [LARGE SCALE GENOMIC DNA]</scope>
    <source>
        <strain evidence="3 4">CCFEE 5187</strain>
    </source>
</reference>
<name>A0A4U0XEI0_9PEZI</name>
<keyword evidence="2" id="KW-1133">Transmembrane helix</keyword>
<feature type="compositionally biased region" description="Polar residues" evidence="1">
    <location>
        <begin position="75"/>
        <end position="85"/>
    </location>
</feature>
<proteinExistence type="predicted"/>
<evidence type="ECO:0000313" key="3">
    <source>
        <dbReference type="EMBL" id="TKA74286.1"/>
    </source>
</evidence>
<evidence type="ECO:0008006" key="5">
    <source>
        <dbReference type="Google" id="ProtNLM"/>
    </source>
</evidence>
<feature type="compositionally biased region" description="Polar residues" evidence="1">
    <location>
        <begin position="174"/>
        <end position="188"/>
    </location>
</feature>
<keyword evidence="2" id="KW-0472">Membrane</keyword>
<evidence type="ECO:0000256" key="1">
    <source>
        <dbReference type="SAM" id="MobiDB-lite"/>
    </source>
</evidence>
<feature type="region of interest" description="Disordered" evidence="1">
    <location>
        <begin position="75"/>
        <end position="94"/>
    </location>
</feature>
<feature type="region of interest" description="Disordered" evidence="1">
    <location>
        <begin position="1"/>
        <end position="24"/>
    </location>
</feature>
<gene>
    <name evidence="3" type="ORF">B0A49_04820</name>
</gene>
<feature type="region of interest" description="Disordered" evidence="1">
    <location>
        <begin position="257"/>
        <end position="289"/>
    </location>
</feature>
<comment type="caution">
    <text evidence="3">The sequence shown here is derived from an EMBL/GenBank/DDBJ whole genome shotgun (WGS) entry which is preliminary data.</text>
</comment>
<evidence type="ECO:0000313" key="4">
    <source>
        <dbReference type="Proteomes" id="UP000308768"/>
    </source>
</evidence>
<organism evidence="3 4">
    <name type="scientific">Cryomyces minteri</name>
    <dbReference type="NCBI Taxonomy" id="331657"/>
    <lineage>
        <taxon>Eukaryota</taxon>
        <taxon>Fungi</taxon>
        <taxon>Dikarya</taxon>
        <taxon>Ascomycota</taxon>
        <taxon>Pezizomycotina</taxon>
        <taxon>Dothideomycetes</taxon>
        <taxon>Dothideomycetes incertae sedis</taxon>
        <taxon>Cryomyces</taxon>
    </lineage>
</organism>
<feature type="compositionally biased region" description="Polar residues" evidence="1">
    <location>
        <begin position="273"/>
        <end position="288"/>
    </location>
</feature>
<dbReference type="OrthoDB" id="2163411at2759"/>
<dbReference type="Gene3D" id="2.30.30.40">
    <property type="entry name" value="SH3 Domains"/>
    <property type="match status" value="1"/>
</dbReference>
<dbReference type="EMBL" id="NAJN01000370">
    <property type="protein sequence ID" value="TKA74286.1"/>
    <property type="molecule type" value="Genomic_DNA"/>
</dbReference>
<evidence type="ECO:0000256" key="2">
    <source>
        <dbReference type="SAM" id="Phobius"/>
    </source>
</evidence>
<sequence length="328" mass="34180">MGTLFPSSTSSSTATSATTTGAVAGGNGAANVSRGLSGGAIAGIVIGSVLGALLLLALVIFGCILLRRRRDSQQGSIFNQPSPTRTGPPMAYNRATSSPEQIAVLPGARVARMAALEGTSSSSEQPASGAGGAYEKSSSEEYDSPESTRAFGIAPPPKRSGSLSSGDLLAGAEDSSSPNSGSGDQYSSPEGVGSGQSERLTFFKDYYSQDEIHPGDRVSTLWAYQPRANDEFELERGDMLKIIGIWDDGWATGVRVSSRAEDWTEGRRPQRDSGMSNGSSNRPESASASGEIKAFPLVCVCLPQHWRKTIEGDSTDSTGFSADPPRSP</sequence>
<feature type="compositionally biased region" description="Low complexity" evidence="1">
    <location>
        <begin position="160"/>
        <end position="172"/>
    </location>
</feature>
<dbReference type="STRING" id="331657.A0A4U0XEI0"/>
<dbReference type="SUPFAM" id="SSF50044">
    <property type="entry name" value="SH3-domain"/>
    <property type="match status" value="1"/>
</dbReference>
<keyword evidence="2" id="KW-0812">Transmembrane</keyword>
<protein>
    <recommendedName>
        <fullName evidence="5">SH3 domain-containing protein</fullName>
    </recommendedName>
</protein>
<feature type="compositionally biased region" description="Low complexity" evidence="1">
    <location>
        <begin position="7"/>
        <end position="22"/>
    </location>
</feature>
<keyword evidence="4" id="KW-1185">Reference proteome</keyword>
<dbReference type="InterPro" id="IPR036028">
    <property type="entry name" value="SH3-like_dom_sf"/>
</dbReference>
<feature type="transmembrane region" description="Helical" evidence="2">
    <location>
        <begin position="40"/>
        <end position="66"/>
    </location>
</feature>
<dbReference type="AlphaFoldDB" id="A0A4U0XEI0"/>
<feature type="region of interest" description="Disordered" evidence="1">
    <location>
        <begin position="116"/>
        <end position="195"/>
    </location>
</feature>